<sequence length="180" mass="20610">MTELQNADLAFVLPKKEQLDQAISDSTLSDSDSSYVHVALIEKTKENHFFIIESTGKRGVIRRPLQDFINEHQNHLHFYRTINPLKDVKNIIQRAKAHLGEPYNHGFFQEGPGYYCSQLVIEAYKDENIFCETPLSFGPNGTILLHWVQYYQELGKKVPINQVGSSPNSLIASHQLQKIQ</sequence>
<keyword evidence="2" id="KW-1185">Reference proteome</keyword>
<dbReference type="Pfam" id="PF05708">
    <property type="entry name" value="Peptidase_C92"/>
    <property type="match status" value="1"/>
</dbReference>
<dbReference type="InterPro" id="IPR038765">
    <property type="entry name" value="Papain-like_cys_pep_sf"/>
</dbReference>
<name>A0A1I1FFS3_9LACO</name>
<protein>
    <submittedName>
        <fullName evidence="1">Permuted papain-like amidase enzyme, YaeF/YiiX, C92 family</fullName>
    </submittedName>
</protein>
<dbReference type="SUPFAM" id="SSF54001">
    <property type="entry name" value="Cysteine proteinases"/>
    <property type="match status" value="1"/>
</dbReference>
<dbReference type="EMBL" id="FOLI01000002">
    <property type="protein sequence ID" value="SFB96548.1"/>
    <property type="molecule type" value="Genomic_DNA"/>
</dbReference>
<evidence type="ECO:0000313" key="2">
    <source>
        <dbReference type="Proteomes" id="UP000199376"/>
    </source>
</evidence>
<organism evidence="1 2">
    <name type="scientific">Fructobacillus durionis</name>
    <dbReference type="NCBI Taxonomy" id="283737"/>
    <lineage>
        <taxon>Bacteria</taxon>
        <taxon>Bacillati</taxon>
        <taxon>Bacillota</taxon>
        <taxon>Bacilli</taxon>
        <taxon>Lactobacillales</taxon>
        <taxon>Lactobacillaceae</taxon>
        <taxon>Fructobacillus</taxon>
    </lineage>
</organism>
<gene>
    <name evidence="1" type="ORF">SAMN05660453_0741</name>
</gene>
<reference evidence="1 2" key="1">
    <citation type="submission" date="2016-10" db="EMBL/GenBank/DDBJ databases">
        <authorList>
            <person name="de Groot N.N."/>
        </authorList>
    </citation>
    <scope>NUCLEOTIDE SEQUENCE [LARGE SCALE GENOMIC DNA]</scope>
    <source>
        <strain evidence="1 2">DSM 19113</strain>
    </source>
</reference>
<dbReference type="OrthoDB" id="195541at2"/>
<proteinExistence type="predicted"/>
<evidence type="ECO:0000313" key="1">
    <source>
        <dbReference type="EMBL" id="SFB96548.1"/>
    </source>
</evidence>
<dbReference type="Proteomes" id="UP000199376">
    <property type="component" value="Unassembled WGS sequence"/>
</dbReference>
<dbReference type="InterPro" id="IPR024453">
    <property type="entry name" value="Peptidase_C92"/>
</dbReference>
<dbReference type="Gene3D" id="3.90.1720.10">
    <property type="entry name" value="endopeptidase domain like (from Nostoc punctiforme)"/>
    <property type="match status" value="1"/>
</dbReference>
<dbReference type="AlphaFoldDB" id="A0A1I1FFS3"/>
<dbReference type="RefSeq" id="WP_091502186.1">
    <property type="nucleotide sequence ID" value="NZ_FOLI01000002.1"/>
</dbReference>
<accession>A0A1I1FFS3</accession>